<dbReference type="InterPro" id="IPR045620">
    <property type="entry name" value="DUF6442"/>
</dbReference>
<dbReference type="OrthoDB" id="1858637at2"/>
<accession>A0A087CE91</accession>
<reference evidence="2 3" key="1">
    <citation type="submission" date="2014-03" db="EMBL/GenBank/DDBJ databases">
        <title>Genomics of Bifidobacteria.</title>
        <authorList>
            <person name="Ventura M."/>
            <person name="Milani C."/>
            <person name="Lugli G.A."/>
        </authorList>
    </citation>
    <scope>NUCLEOTIDE SEQUENCE [LARGE SCALE GENOMIC DNA]</scope>
    <source>
        <strain evidence="2 3">LMG 21775</strain>
    </source>
</reference>
<keyword evidence="1" id="KW-1133">Transmembrane helix</keyword>
<proteinExistence type="predicted"/>
<feature type="transmembrane region" description="Helical" evidence="1">
    <location>
        <begin position="28"/>
        <end position="47"/>
    </location>
</feature>
<keyword evidence="1" id="KW-0812">Transmembrane</keyword>
<dbReference type="Pfam" id="PF20040">
    <property type="entry name" value="DUF6442"/>
    <property type="match status" value="1"/>
</dbReference>
<protein>
    <submittedName>
        <fullName evidence="2">Uncharacterized protein</fullName>
    </submittedName>
</protein>
<dbReference type="RefSeq" id="WP_033497599.1">
    <property type="nucleotide sequence ID" value="NZ_JBDNLK010000006.1"/>
</dbReference>
<dbReference type="eggNOG" id="ENOG5032TSG">
    <property type="taxonomic scope" value="Bacteria"/>
</dbReference>
<evidence type="ECO:0000313" key="2">
    <source>
        <dbReference type="EMBL" id="KFI81591.1"/>
    </source>
</evidence>
<evidence type="ECO:0000256" key="1">
    <source>
        <dbReference type="SAM" id="Phobius"/>
    </source>
</evidence>
<feature type="transmembrane region" description="Helical" evidence="1">
    <location>
        <begin position="83"/>
        <end position="103"/>
    </location>
</feature>
<dbReference type="Proteomes" id="UP000029050">
    <property type="component" value="Unassembled WGS sequence"/>
</dbReference>
<name>A0A087CE91_9BIFI</name>
<comment type="caution">
    <text evidence="2">The sequence shown here is derived from an EMBL/GenBank/DDBJ whole genome shotgun (WGS) entry which is preliminary data.</text>
</comment>
<dbReference type="EMBL" id="JGZI01000010">
    <property type="protein sequence ID" value="KFI81591.1"/>
    <property type="molecule type" value="Genomic_DNA"/>
</dbReference>
<keyword evidence="3" id="KW-1185">Reference proteome</keyword>
<sequence length="106" mass="11944">MDRNEILNRSRKEGSDEGLLYSGDRGRYAGELAFAAAFVIINAFNLLRGVDVTYSLPLWALFFAFLSVKWVPLYRFTRNARYLVLSIVTLLLAVAFIVAYMIGVTA</sequence>
<organism evidence="2 3">
    <name type="scientific">Bifidobacterium psychraerophilum</name>
    <dbReference type="NCBI Taxonomy" id="218140"/>
    <lineage>
        <taxon>Bacteria</taxon>
        <taxon>Bacillati</taxon>
        <taxon>Actinomycetota</taxon>
        <taxon>Actinomycetes</taxon>
        <taxon>Bifidobacteriales</taxon>
        <taxon>Bifidobacteriaceae</taxon>
        <taxon>Bifidobacterium</taxon>
    </lineage>
</organism>
<evidence type="ECO:0000313" key="3">
    <source>
        <dbReference type="Proteomes" id="UP000029050"/>
    </source>
</evidence>
<dbReference type="AlphaFoldDB" id="A0A087CE91"/>
<dbReference type="GeneID" id="98299107"/>
<gene>
    <name evidence="2" type="ORF">BPSY_2003</name>
</gene>
<feature type="transmembrane region" description="Helical" evidence="1">
    <location>
        <begin position="53"/>
        <end position="71"/>
    </location>
</feature>
<keyword evidence="1" id="KW-0472">Membrane</keyword>